<dbReference type="AlphaFoldDB" id="A0AAU7U791"/>
<dbReference type="EMBL" id="CP158299">
    <property type="protein sequence ID" value="XBV84563.1"/>
    <property type="molecule type" value="Genomic_DNA"/>
</dbReference>
<evidence type="ECO:0000256" key="3">
    <source>
        <dbReference type="ARBA" id="ARBA00022741"/>
    </source>
</evidence>
<organism evidence="6">
    <name type="scientific">Deinococcus sonorensis KR-87</name>
    <dbReference type="NCBI Taxonomy" id="694439"/>
    <lineage>
        <taxon>Bacteria</taxon>
        <taxon>Thermotogati</taxon>
        <taxon>Deinococcota</taxon>
        <taxon>Deinococci</taxon>
        <taxon>Deinococcales</taxon>
        <taxon>Deinococcaceae</taxon>
        <taxon>Deinococcus</taxon>
    </lineage>
</organism>
<keyword evidence="4 6" id="KW-0067">ATP-binding</keyword>
<keyword evidence="2" id="KW-0813">Transport</keyword>
<dbReference type="InterPro" id="IPR003439">
    <property type="entry name" value="ABC_transporter-like_ATP-bd"/>
</dbReference>
<protein>
    <submittedName>
        <fullName evidence="6">ABC transporter ATP-binding protein</fullName>
    </submittedName>
</protein>
<dbReference type="InterPro" id="IPR027417">
    <property type="entry name" value="P-loop_NTPase"/>
</dbReference>
<accession>A0AAU7U791</accession>
<reference evidence="6" key="1">
    <citation type="submission" date="2024-06" db="EMBL/GenBank/DDBJ databases">
        <title>Draft Genome Sequence of Deinococcus sonorensis Type Strain KR-87, a Biofilm Producing Representative of the Genus Deinococcus.</title>
        <authorList>
            <person name="Boren L.S."/>
            <person name="Grosso R.A."/>
            <person name="Hugenberg-Cox A.N."/>
            <person name="Hill J.T.E."/>
            <person name="Albert C.M."/>
            <person name="Tuohy J.M."/>
        </authorList>
    </citation>
    <scope>NUCLEOTIDE SEQUENCE</scope>
    <source>
        <strain evidence="6">KR-87</strain>
    </source>
</reference>
<dbReference type="KEGG" id="dsc:ABOD76_14060"/>
<dbReference type="Pfam" id="PF00005">
    <property type="entry name" value="ABC_tran"/>
    <property type="match status" value="1"/>
</dbReference>
<name>A0AAU7U791_9DEIO</name>
<dbReference type="PROSITE" id="PS00211">
    <property type="entry name" value="ABC_TRANSPORTER_1"/>
    <property type="match status" value="1"/>
</dbReference>
<dbReference type="PANTHER" id="PTHR43335">
    <property type="entry name" value="ABC TRANSPORTER, ATP-BINDING PROTEIN"/>
    <property type="match status" value="1"/>
</dbReference>
<dbReference type="SUPFAM" id="SSF52540">
    <property type="entry name" value="P-loop containing nucleoside triphosphate hydrolases"/>
    <property type="match status" value="1"/>
</dbReference>
<evidence type="ECO:0000259" key="5">
    <source>
        <dbReference type="PROSITE" id="PS50893"/>
    </source>
</evidence>
<dbReference type="GO" id="GO:0016887">
    <property type="term" value="F:ATP hydrolysis activity"/>
    <property type="evidence" value="ECO:0007669"/>
    <property type="project" value="InterPro"/>
</dbReference>
<dbReference type="PANTHER" id="PTHR43335:SF11">
    <property type="entry name" value="ABC TRANSPORTER RELATED"/>
    <property type="match status" value="1"/>
</dbReference>
<evidence type="ECO:0000313" key="6">
    <source>
        <dbReference type="EMBL" id="XBV84563.1"/>
    </source>
</evidence>
<proteinExistence type="inferred from homology"/>
<comment type="similarity">
    <text evidence="1">Belongs to the ABC transporter superfamily.</text>
</comment>
<keyword evidence="3" id="KW-0547">Nucleotide-binding</keyword>
<dbReference type="InterPro" id="IPR017871">
    <property type="entry name" value="ABC_transporter-like_CS"/>
</dbReference>
<dbReference type="SMART" id="SM00382">
    <property type="entry name" value="AAA"/>
    <property type="match status" value="1"/>
</dbReference>
<dbReference type="InterPro" id="IPR003593">
    <property type="entry name" value="AAA+_ATPase"/>
</dbReference>
<dbReference type="CDD" id="cd03230">
    <property type="entry name" value="ABC_DR_subfamily_A"/>
    <property type="match status" value="1"/>
</dbReference>
<dbReference type="RefSeq" id="WP_350242600.1">
    <property type="nucleotide sequence ID" value="NZ_CP158299.1"/>
</dbReference>
<dbReference type="PROSITE" id="PS50893">
    <property type="entry name" value="ABC_TRANSPORTER_2"/>
    <property type="match status" value="1"/>
</dbReference>
<sequence length="331" mass="35581">MTRSPAPAPAIFTEHLRKVYKGRAVVQDLSLTVGEGEVFGFLGPNGAGKSTTVKMLLGLVMPTSGEVRVLGGSPQDPEIRRQLGFLPEQFRFQNWMTAQEFLQFHARLAGMPHDAAQRRIPEVLELVGLGGRGGETLNGYSKGMLQRAGLAQAILARPRLVFLDEPTSALDPIGRVEVREIITALKAEGVAVFLNSHLLSEVEQVCDHVAFVNRGEVLRQGSVRTLLGAELQVEVRVSQLSPGLLQRLGQLGSVQVLEPAEGQWPGLHLVVPGEAAVPQVARLVAEAGADLYALNPHHNDLESLFLNLIEHAGEAQARPEPVAAASGRGGR</sequence>
<dbReference type="Gene3D" id="3.40.50.300">
    <property type="entry name" value="P-loop containing nucleotide triphosphate hydrolases"/>
    <property type="match status" value="1"/>
</dbReference>
<dbReference type="GO" id="GO:0005524">
    <property type="term" value="F:ATP binding"/>
    <property type="evidence" value="ECO:0007669"/>
    <property type="project" value="UniProtKB-KW"/>
</dbReference>
<evidence type="ECO:0000256" key="1">
    <source>
        <dbReference type="ARBA" id="ARBA00005417"/>
    </source>
</evidence>
<feature type="domain" description="ABC transporter" evidence="5">
    <location>
        <begin position="11"/>
        <end position="239"/>
    </location>
</feature>
<evidence type="ECO:0000256" key="2">
    <source>
        <dbReference type="ARBA" id="ARBA00022448"/>
    </source>
</evidence>
<evidence type="ECO:0000256" key="4">
    <source>
        <dbReference type="ARBA" id="ARBA00022840"/>
    </source>
</evidence>
<gene>
    <name evidence="6" type="ORF">ABOD76_14060</name>
</gene>